<dbReference type="SUPFAM" id="SSF51735">
    <property type="entry name" value="NAD(P)-binding Rossmann-fold domains"/>
    <property type="match status" value="1"/>
</dbReference>
<name>A0A9P4NBN6_9PLEO</name>
<evidence type="ECO:0000313" key="1">
    <source>
        <dbReference type="EMBL" id="KAF2270155.1"/>
    </source>
</evidence>
<protein>
    <submittedName>
        <fullName evidence="1">Uncharacterized protein</fullName>
    </submittedName>
</protein>
<keyword evidence="2" id="KW-1185">Reference proteome</keyword>
<proteinExistence type="predicted"/>
<dbReference type="EMBL" id="ML986580">
    <property type="protein sequence ID" value="KAF2270155.1"/>
    <property type="molecule type" value="Genomic_DNA"/>
</dbReference>
<organism evidence="1 2">
    <name type="scientific">Lojkania enalia</name>
    <dbReference type="NCBI Taxonomy" id="147567"/>
    <lineage>
        <taxon>Eukaryota</taxon>
        <taxon>Fungi</taxon>
        <taxon>Dikarya</taxon>
        <taxon>Ascomycota</taxon>
        <taxon>Pezizomycotina</taxon>
        <taxon>Dothideomycetes</taxon>
        <taxon>Pleosporomycetidae</taxon>
        <taxon>Pleosporales</taxon>
        <taxon>Pleosporales incertae sedis</taxon>
        <taxon>Lojkania</taxon>
    </lineage>
</organism>
<gene>
    <name evidence="1" type="ORF">CC78DRAFT_564223</name>
</gene>
<reference evidence="2" key="1">
    <citation type="journal article" date="2020" name="Stud. Mycol.">
        <title>101 Dothideomycetes genomes: A test case for predicting lifestyles and emergence of pathogens.</title>
        <authorList>
            <person name="Haridas S."/>
            <person name="Albert R."/>
            <person name="Binder M."/>
            <person name="Bloem J."/>
            <person name="LaButti K."/>
            <person name="Salamov A."/>
            <person name="Andreopoulos B."/>
            <person name="Baker S."/>
            <person name="Barry K."/>
            <person name="Bills G."/>
            <person name="Bluhm B."/>
            <person name="Cannon C."/>
            <person name="Castanera R."/>
            <person name="Culley D."/>
            <person name="Daum C."/>
            <person name="Ezra D."/>
            <person name="Gonzalez J."/>
            <person name="Henrissat B."/>
            <person name="Kuo A."/>
            <person name="Liang C."/>
            <person name="Lipzen A."/>
            <person name="Lutzoni F."/>
            <person name="Magnuson J."/>
            <person name="Mondo S."/>
            <person name="Nolan M."/>
            <person name="Ohm R."/>
            <person name="Pangilinan J."/>
            <person name="Park H.-J."/>
            <person name="Ramirez L."/>
            <person name="Alfaro M."/>
            <person name="Sun H."/>
            <person name="Tritt A."/>
            <person name="Yoshinaga Y."/>
            <person name="Zwiers L.-H."/>
            <person name="Turgeon B."/>
            <person name="Goodwin S."/>
            <person name="Spatafora J."/>
            <person name="Crous P."/>
            <person name="Grigoriev I."/>
        </authorList>
    </citation>
    <scope>NUCLEOTIDE SEQUENCE [LARGE SCALE GENOMIC DNA]</scope>
    <source>
        <strain evidence="2">CBS 304.66</strain>
    </source>
</reference>
<dbReference type="InterPro" id="IPR036291">
    <property type="entry name" value="NAD(P)-bd_dom_sf"/>
</dbReference>
<comment type="caution">
    <text evidence="1">The sequence shown here is derived from an EMBL/GenBank/DDBJ whole genome shotgun (WGS) entry which is preliminary data.</text>
</comment>
<accession>A0A9P4NBN6</accession>
<dbReference type="AlphaFoldDB" id="A0A9P4NBN6"/>
<dbReference type="Proteomes" id="UP000800093">
    <property type="component" value="Unassembled WGS sequence"/>
</dbReference>
<dbReference type="OrthoDB" id="37659at2759"/>
<dbReference type="Gene3D" id="3.40.50.720">
    <property type="entry name" value="NAD(P)-binding Rossmann-like Domain"/>
    <property type="match status" value="1"/>
</dbReference>
<evidence type="ECO:0000313" key="2">
    <source>
        <dbReference type="Proteomes" id="UP000800093"/>
    </source>
</evidence>
<sequence length="196" mass="22273">MAFWAHVDVSSWESQKRSFEEALKALGGRIYFVAPLAGISERKWVADDLKEGEFVESDLRVLDVDLKGVLWTVGLAVMRMKSWMYNLHLWALLHSHAAGVYYGETRRPRFCALVCISNPEYYAVADREGLIVPMENVVVAFKNIFEGSMSGEVFEVGPLGEEGSKYAFVRREGLPYLDNKSKRSADLLEEDRKQIT</sequence>